<feature type="binding site" evidence="7">
    <location>
        <begin position="58"/>
        <end position="67"/>
    </location>
    <ligand>
        <name>substrate</name>
    </ligand>
</feature>
<dbReference type="InterPro" id="IPR014732">
    <property type="entry name" value="OMPdecase"/>
</dbReference>
<feature type="binding site" evidence="7 9">
    <location>
        <position position="179"/>
    </location>
    <ligand>
        <name>substrate</name>
    </ligand>
</feature>
<comment type="similarity">
    <text evidence="7">Belongs to the OMP decarboxylase family. Type 1 subfamily.</text>
</comment>
<dbReference type="Pfam" id="PF00215">
    <property type="entry name" value="OMPdecase"/>
    <property type="match status" value="1"/>
</dbReference>
<dbReference type="PANTHER" id="PTHR32119">
    <property type="entry name" value="OROTIDINE 5'-PHOSPHATE DECARBOXYLASE"/>
    <property type="match status" value="1"/>
</dbReference>
<dbReference type="GO" id="GO:0044205">
    <property type="term" value="P:'de novo' UMP biosynthetic process"/>
    <property type="evidence" value="ECO:0007669"/>
    <property type="project" value="UniProtKB-UniRule"/>
</dbReference>
<evidence type="ECO:0000313" key="13">
    <source>
        <dbReference type="Proteomes" id="UP000001052"/>
    </source>
</evidence>
<dbReference type="GO" id="GO:0006207">
    <property type="term" value="P:'de novo' pyrimidine nucleobase biosynthetic process"/>
    <property type="evidence" value="ECO:0007669"/>
    <property type="project" value="InterPro"/>
</dbReference>
<dbReference type="OrthoDB" id="9806203at2"/>
<dbReference type="Proteomes" id="UP000001052">
    <property type="component" value="Chromosome"/>
</dbReference>
<dbReference type="KEGG" id="drt:Dret_0293"/>
<dbReference type="SUPFAM" id="SSF51366">
    <property type="entry name" value="Ribulose-phoshate binding barrel"/>
    <property type="match status" value="1"/>
</dbReference>
<reference evidence="12 13" key="2">
    <citation type="journal article" date="2010" name="Stand. Genomic Sci.">
        <title>Complete genome sequence of Desulfohalobium retbaense type strain (HR(100)).</title>
        <authorList>
            <person name="Spring S."/>
            <person name="Nolan M."/>
            <person name="Lapidus A."/>
            <person name="Glavina Del Rio T."/>
            <person name="Copeland A."/>
            <person name="Tice H."/>
            <person name="Cheng J.F."/>
            <person name="Lucas S."/>
            <person name="Land M."/>
            <person name="Chen F."/>
            <person name="Bruce D."/>
            <person name="Goodwin L."/>
            <person name="Pitluck S."/>
            <person name="Ivanova N."/>
            <person name="Mavromatis K."/>
            <person name="Mikhailova N."/>
            <person name="Pati A."/>
            <person name="Chen A."/>
            <person name="Palaniappan K."/>
            <person name="Hauser L."/>
            <person name="Chang Y.J."/>
            <person name="Jeffries C.D."/>
            <person name="Munk C."/>
            <person name="Kiss H."/>
            <person name="Chain P."/>
            <person name="Han C."/>
            <person name="Brettin T."/>
            <person name="Detter J.C."/>
            <person name="Schuler E."/>
            <person name="Goker M."/>
            <person name="Rohde M."/>
            <person name="Bristow J."/>
            <person name="Eisen J.A."/>
            <person name="Markowitz V."/>
            <person name="Hugenholtz P."/>
            <person name="Kyrpides N.C."/>
            <person name="Klenk H.P."/>
        </authorList>
    </citation>
    <scope>NUCLEOTIDE SEQUENCE [LARGE SCALE GENOMIC DNA]</scope>
    <source>
        <strain evidence="12 13">DSM 5692</strain>
    </source>
</reference>
<dbReference type="InterPro" id="IPR011060">
    <property type="entry name" value="RibuloseP-bd_barrel"/>
</dbReference>
<dbReference type="SMART" id="SM00934">
    <property type="entry name" value="OMPdecase"/>
    <property type="match status" value="1"/>
</dbReference>
<dbReference type="Gene3D" id="3.20.20.70">
    <property type="entry name" value="Aldolase class I"/>
    <property type="match status" value="1"/>
</dbReference>
<sequence length="233" mass="24926">MAELIAALDFPDAETAFAAVTPLRGELDWVKVGLELFTAAGPSIIFRLKELGFRVFVDLKLFDIPNTVQGAVRSLTRSGADMCTLHLLGGQAMAQAALAGREEATGQTGGPLLFGVTLLTSMDITDLPGTTATNSGRFALDLAGNAADWQLDGVVCSGHEVRAIKQADPRLACLTPGIRLKKSADDQKRVMTPEKAVHAGSNFLVVGRPIFTATSPVEMVRTIRKKMTLEFRD</sequence>
<dbReference type="CDD" id="cd04725">
    <property type="entry name" value="OMP_decarboxylase_like"/>
    <property type="match status" value="1"/>
</dbReference>
<dbReference type="HAMAP" id="MF_01200_B">
    <property type="entry name" value="OMPdecase_type1_B"/>
    <property type="match status" value="1"/>
</dbReference>
<name>C8WZX0_DESRD</name>
<evidence type="ECO:0000256" key="10">
    <source>
        <dbReference type="RuleBase" id="RU000512"/>
    </source>
</evidence>
<comment type="function">
    <text evidence="1 7">Catalyzes the decarboxylation of orotidine 5'-monophosphate (OMP) to uridine 5'-monophosphate (UMP).</text>
</comment>
<dbReference type="GO" id="GO:0005829">
    <property type="term" value="C:cytosol"/>
    <property type="evidence" value="ECO:0007669"/>
    <property type="project" value="TreeGrafter"/>
</dbReference>
<feature type="domain" description="Orotidine 5'-phosphate decarboxylase" evidence="11">
    <location>
        <begin position="3"/>
        <end position="223"/>
    </location>
</feature>
<protein>
    <recommendedName>
        <fullName evidence="7">Orotidine 5'-phosphate decarboxylase</fullName>
        <ecNumber evidence="7">4.1.1.23</ecNumber>
    </recommendedName>
    <alternativeName>
        <fullName evidence="7">OMP decarboxylase</fullName>
        <shortName evidence="7">OMPDCase</shortName>
        <shortName evidence="7">OMPdecase</shortName>
    </alternativeName>
</protein>
<feature type="active site" description="For OMPdecase activity" evidence="8">
    <location>
        <position position="63"/>
    </location>
</feature>
<dbReference type="HOGENOM" id="CLU_067069_1_0_7"/>
<comment type="catalytic activity">
    <reaction evidence="6 7 10">
        <text>orotidine 5'-phosphate + H(+) = UMP + CO2</text>
        <dbReference type="Rhea" id="RHEA:11596"/>
        <dbReference type="ChEBI" id="CHEBI:15378"/>
        <dbReference type="ChEBI" id="CHEBI:16526"/>
        <dbReference type="ChEBI" id="CHEBI:57538"/>
        <dbReference type="ChEBI" id="CHEBI:57865"/>
        <dbReference type="EC" id="4.1.1.23"/>
    </reaction>
</comment>
<reference evidence="13" key="1">
    <citation type="submission" date="2009-09" db="EMBL/GenBank/DDBJ databases">
        <title>The complete chromosome of Desulfohalobium retbaense DSM 5692.</title>
        <authorList>
            <consortium name="US DOE Joint Genome Institute (JGI-PGF)"/>
            <person name="Lucas S."/>
            <person name="Copeland A."/>
            <person name="Lapidus A."/>
            <person name="Glavina del Rio T."/>
            <person name="Dalin E."/>
            <person name="Tice H."/>
            <person name="Bruce D."/>
            <person name="Goodwin L."/>
            <person name="Pitluck S."/>
            <person name="Kyrpides N."/>
            <person name="Mavromatis K."/>
            <person name="Ivanova N."/>
            <person name="Mikhailova N."/>
            <person name="Munk A.C."/>
            <person name="Brettin T."/>
            <person name="Detter J.C."/>
            <person name="Han C."/>
            <person name="Tapia R."/>
            <person name="Larimer F."/>
            <person name="Land M."/>
            <person name="Hauser L."/>
            <person name="Markowitz V."/>
            <person name="Cheng J.-F."/>
            <person name="Hugenholtz P."/>
            <person name="Woyke T."/>
            <person name="Wu D."/>
            <person name="Spring S."/>
            <person name="Klenk H.-P."/>
            <person name="Eisen J.A."/>
        </authorList>
    </citation>
    <scope>NUCLEOTIDE SEQUENCE [LARGE SCALE GENOMIC DNA]</scope>
    <source>
        <strain evidence="13">DSM 5692</strain>
    </source>
</reference>
<accession>C8WZX0</accession>
<evidence type="ECO:0000256" key="3">
    <source>
        <dbReference type="ARBA" id="ARBA00022793"/>
    </source>
</evidence>
<evidence type="ECO:0000256" key="5">
    <source>
        <dbReference type="ARBA" id="ARBA00023239"/>
    </source>
</evidence>
<evidence type="ECO:0000256" key="8">
    <source>
        <dbReference type="PIRSR" id="PIRSR614732-1"/>
    </source>
</evidence>
<evidence type="ECO:0000256" key="6">
    <source>
        <dbReference type="ARBA" id="ARBA00049157"/>
    </source>
</evidence>
<dbReference type="NCBIfam" id="NF001273">
    <property type="entry name" value="PRK00230.1"/>
    <property type="match status" value="1"/>
</dbReference>
<evidence type="ECO:0000256" key="2">
    <source>
        <dbReference type="ARBA" id="ARBA00004861"/>
    </source>
</evidence>
<gene>
    <name evidence="7" type="primary">pyrF</name>
    <name evidence="12" type="ordered locus">Dret_0293</name>
</gene>
<comment type="pathway">
    <text evidence="2 7 10">Pyrimidine metabolism; UMP biosynthesis via de novo pathway; UMP from orotate: step 2/2.</text>
</comment>
<keyword evidence="5 7" id="KW-0456">Lyase</keyword>
<dbReference type="InterPro" id="IPR013785">
    <property type="entry name" value="Aldolase_TIM"/>
</dbReference>
<dbReference type="RefSeq" id="WP_015750754.1">
    <property type="nucleotide sequence ID" value="NC_013223.1"/>
</dbReference>
<dbReference type="UniPathway" id="UPA00070">
    <property type="reaction ID" value="UER00120"/>
</dbReference>
<dbReference type="InterPro" id="IPR047596">
    <property type="entry name" value="OMPdecase_bac"/>
</dbReference>
<feature type="active site" description="For OMPdecase activity" evidence="8">
    <location>
        <position position="58"/>
    </location>
</feature>
<feature type="binding site" evidence="7 9">
    <location>
        <position position="208"/>
    </location>
    <ligand>
        <name>substrate</name>
    </ligand>
</feature>
<dbReference type="EC" id="4.1.1.23" evidence="7"/>
<dbReference type="AlphaFoldDB" id="C8WZX0"/>
<dbReference type="NCBIfam" id="TIGR01740">
    <property type="entry name" value="pyrF"/>
    <property type="match status" value="1"/>
</dbReference>
<feature type="binding site" evidence="7 9">
    <location>
        <position position="207"/>
    </location>
    <ligand>
        <name>substrate</name>
    </ligand>
</feature>
<dbReference type="EMBL" id="CP001734">
    <property type="protein sequence ID" value="ACV67595.1"/>
    <property type="molecule type" value="Genomic_DNA"/>
</dbReference>
<evidence type="ECO:0000256" key="1">
    <source>
        <dbReference type="ARBA" id="ARBA00002356"/>
    </source>
</evidence>
<keyword evidence="4 7" id="KW-0665">Pyrimidine biosynthesis</keyword>
<dbReference type="PANTHER" id="PTHR32119:SF2">
    <property type="entry name" value="OROTIDINE 5'-PHOSPHATE DECARBOXYLASE"/>
    <property type="match status" value="1"/>
</dbReference>
<dbReference type="InterPro" id="IPR001754">
    <property type="entry name" value="OMPdeCOase_dom"/>
</dbReference>
<evidence type="ECO:0000256" key="4">
    <source>
        <dbReference type="ARBA" id="ARBA00022975"/>
    </source>
</evidence>
<dbReference type="InterPro" id="IPR018089">
    <property type="entry name" value="OMPdecase_AS"/>
</dbReference>
<evidence type="ECO:0000259" key="11">
    <source>
        <dbReference type="SMART" id="SM00934"/>
    </source>
</evidence>
<dbReference type="STRING" id="485915.Dret_0293"/>
<evidence type="ECO:0000256" key="7">
    <source>
        <dbReference type="HAMAP-Rule" id="MF_01200"/>
    </source>
</evidence>
<proteinExistence type="inferred from homology"/>
<organism evidence="12 13">
    <name type="scientific">Desulfohalobium retbaense (strain ATCC 49708 / DSM 5692 / JCM 16813 / HR100)</name>
    <dbReference type="NCBI Taxonomy" id="485915"/>
    <lineage>
        <taxon>Bacteria</taxon>
        <taxon>Pseudomonadati</taxon>
        <taxon>Thermodesulfobacteriota</taxon>
        <taxon>Desulfovibrionia</taxon>
        <taxon>Desulfovibrionales</taxon>
        <taxon>Desulfohalobiaceae</taxon>
        <taxon>Desulfohalobium</taxon>
    </lineage>
</organism>
<dbReference type="eggNOG" id="COG0284">
    <property type="taxonomic scope" value="Bacteria"/>
</dbReference>
<dbReference type="PROSITE" id="PS00156">
    <property type="entry name" value="OMPDECASE"/>
    <property type="match status" value="1"/>
</dbReference>
<keyword evidence="13" id="KW-1185">Reference proteome</keyword>
<feature type="binding site" evidence="7 9">
    <location>
        <position position="120"/>
    </location>
    <ligand>
        <name>substrate</name>
    </ligand>
</feature>
<feature type="active site" description="For OMPdecase activity" evidence="8">
    <location>
        <position position="60"/>
    </location>
</feature>
<comment type="subunit">
    <text evidence="7">Homodimer.</text>
</comment>
<feature type="active site" description="Proton donor" evidence="7">
    <location>
        <position position="60"/>
    </location>
</feature>
<evidence type="ECO:0000313" key="12">
    <source>
        <dbReference type="EMBL" id="ACV67595.1"/>
    </source>
</evidence>
<feature type="binding site" evidence="7 9">
    <location>
        <position position="187"/>
    </location>
    <ligand>
        <name>substrate</name>
    </ligand>
</feature>
<evidence type="ECO:0000256" key="9">
    <source>
        <dbReference type="PIRSR" id="PIRSR614732-2"/>
    </source>
</evidence>
<keyword evidence="3 7" id="KW-0210">Decarboxylase</keyword>
<feature type="binding site" evidence="7 9">
    <location>
        <position position="9"/>
    </location>
    <ligand>
        <name>substrate</name>
    </ligand>
</feature>
<feature type="binding site" evidence="7 9">
    <location>
        <position position="31"/>
    </location>
    <ligand>
        <name>substrate</name>
    </ligand>
</feature>
<dbReference type="GO" id="GO:0004590">
    <property type="term" value="F:orotidine-5'-phosphate decarboxylase activity"/>
    <property type="evidence" value="ECO:0007669"/>
    <property type="project" value="UniProtKB-UniRule"/>
</dbReference>